<comment type="caution">
    <text evidence="2">The sequence shown here is derived from an EMBL/GenBank/DDBJ whole genome shotgun (WGS) entry which is preliminary data.</text>
</comment>
<name>A0AAD5XAK5_9FUNG</name>
<feature type="compositionally biased region" description="Acidic residues" evidence="1">
    <location>
        <begin position="65"/>
        <end position="74"/>
    </location>
</feature>
<feature type="region of interest" description="Disordered" evidence="1">
    <location>
        <begin position="61"/>
        <end position="85"/>
    </location>
</feature>
<sequence length="98" mass="10910">MYKDARKQSEETGFGVTEEDCENGIKTVNKLASMCQNFYCWDRLFGEWQNVNLSAVAESKLPETGSEDDDDADLEAANCNGDNNTQAQCKTSEDIVNN</sequence>
<dbReference type="AlphaFoldDB" id="A0AAD5XAK5"/>
<feature type="non-terminal residue" evidence="2">
    <location>
        <position position="98"/>
    </location>
</feature>
<evidence type="ECO:0000313" key="2">
    <source>
        <dbReference type="EMBL" id="KAJ3078065.1"/>
    </source>
</evidence>
<accession>A0AAD5XAK5</accession>
<keyword evidence="3" id="KW-1185">Reference proteome</keyword>
<dbReference type="Proteomes" id="UP001211907">
    <property type="component" value="Unassembled WGS sequence"/>
</dbReference>
<organism evidence="2 3">
    <name type="scientific">Physocladia obscura</name>
    <dbReference type="NCBI Taxonomy" id="109957"/>
    <lineage>
        <taxon>Eukaryota</taxon>
        <taxon>Fungi</taxon>
        <taxon>Fungi incertae sedis</taxon>
        <taxon>Chytridiomycota</taxon>
        <taxon>Chytridiomycota incertae sedis</taxon>
        <taxon>Chytridiomycetes</taxon>
        <taxon>Chytridiales</taxon>
        <taxon>Chytriomycetaceae</taxon>
        <taxon>Physocladia</taxon>
    </lineage>
</organism>
<dbReference type="EMBL" id="JADGJH010006137">
    <property type="protein sequence ID" value="KAJ3078065.1"/>
    <property type="molecule type" value="Genomic_DNA"/>
</dbReference>
<evidence type="ECO:0000313" key="3">
    <source>
        <dbReference type="Proteomes" id="UP001211907"/>
    </source>
</evidence>
<evidence type="ECO:0000256" key="1">
    <source>
        <dbReference type="SAM" id="MobiDB-lite"/>
    </source>
</evidence>
<gene>
    <name evidence="2" type="ORF">HK100_010842</name>
</gene>
<reference evidence="2" key="1">
    <citation type="submission" date="2020-05" db="EMBL/GenBank/DDBJ databases">
        <title>Phylogenomic resolution of chytrid fungi.</title>
        <authorList>
            <person name="Stajich J.E."/>
            <person name="Amses K."/>
            <person name="Simmons R."/>
            <person name="Seto K."/>
            <person name="Myers J."/>
            <person name="Bonds A."/>
            <person name="Quandt C.A."/>
            <person name="Barry K."/>
            <person name="Liu P."/>
            <person name="Grigoriev I."/>
            <person name="Longcore J.E."/>
            <person name="James T.Y."/>
        </authorList>
    </citation>
    <scope>NUCLEOTIDE SEQUENCE</scope>
    <source>
        <strain evidence="2">JEL0513</strain>
    </source>
</reference>
<protein>
    <submittedName>
        <fullName evidence="2">Uncharacterized protein</fullName>
    </submittedName>
</protein>
<proteinExistence type="predicted"/>